<keyword evidence="1" id="KW-0677">Repeat</keyword>
<dbReference type="CDD" id="cd00590">
    <property type="entry name" value="RRM_SF"/>
    <property type="match status" value="1"/>
</dbReference>
<accession>A0A1J4J839</accession>
<keyword evidence="2 3" id="KW-0694">RNA-binding</keyword>
<dbReference type="AlphaFoldDB" id="A0A1J4J839"/>
<evidence type="ECO:0000313" key="5">
    <source>
        <dbReference type="EMBL" id="OHS94415.1"/>
    </source>
</evidence>
<keyword evidence="6" id="KW-1185">Reference proteome</keyword>
<dbReference type="Gene3D" id="3.30.70.330">
    <property type="match status" value="2"/>
</dbReference>
<dbReference type="VEuPathDB" id="TrichDB:TRFO_39403"/>
<dbReference type="SUPFAM" id="SSF54928">
    <property type="entry name" value="RNA-binding domain, RBD"/>
    <property type="match status" value="2"/>
</dbReference>
<evidence type="ECO:0000259" key="4">
    <source>
        <dbReference type="PROSITE" id="PS50102"/>
    </source>
</evidence>
<protein>
    <recommendedName>
        <fullName evidence="4">RRM domain-containing protein</fullName>
    </recommendedName>
</protein>
<sequence length="379" mass="44765">MSFFFMYILIKWPIRGKLTVFFYYSYFRMNSAYCVTISNITQVINNEIVAPLFAEDKEIINIQIIENKVFLYCESPENADNIISKYNHQPILSEDLHVSKFRSPEEKIFFLKWKILYRNIPNNIAYFFLYEQFQEFGEIHHISFYQQKHLAHIQFFAKESAEKAIQNMNNNIYYVWPQFSDSIGNKFIEIRGLPANFTEEQLTKLVNGFGKVNFLSSMYYLPHNQLKTSVSFVSFESRGQRKSAIENLDSKKIERKLIKVTRLLKTSPFHLQYSGDLSEFYYFIPIKGKHYIEFIDPPSDLDESKLRGICGRFGHVYDVSVLSKCKIDKTLRNSHVAFTTKGPMEKAVKALCNEYDVRRMPKSSPYYQQLNDNEKEKEE</sequence>
<organism evidence="5 6">
    <name type="scientific">Tritrichomonas foetus</name>
    <dbReference type="NCBI Taxonomy" id="1144522"/>
    <lineage>
        <taxon>Eukaryota</taxon>
        <taxon>Metamonada</taxon>
        <taxon>Parabasalia</taxon>
        <taxon>Tritrichomonadida</taxon>
        <taxon>Tritrichomonadidae</taxon>
        <taxon>Tritrichomonas</taxon>
    </lineage>
</organism>
<dbReference type="InterPro" id="IPR012677">
    <property type="entry name" value="Nucleotide-bd_a/b_plait_sf"/>
</dbReference>
<dbReference type="SMART" id="SM00360">
    <property type="entry name" value="RRM"/>
    <property type="match status" value="3"/>
</dbReference>
<dbReference type="InterPro" id="IPR000504">
    <property type="entry name" value="RRM_dom"/>
</dbReference>
<evidence type="ECO:0000256" key="1">
    <source>
        <dbReference type="ARBA" id="ARBA00022737"/>
    </source>
</evidence>
<gene>
    <name evidence="5" type="ORF">TRFO_39403</name>
</gene>
<dbReference type="PANTHER" id="PTHR24012">
    <property type="entry name" value="RNA BINDING PROTEIN"/>
    <property type="match status" value="1"/>
</dbReference>
<dbReference type="PROSITE" id="PS50102">
    <property type="entry name" value="RRM"/>
    <property type="match status" value="2"/>
</dbReference>
<dbReference type="Proteomes" id="UP000179807">
    <property type="component" value="Unassembled WGS sequence"/>
</dbReference>
<dbReference type="OrthoDB" id="271725at2759"/>
<dbReference type="Pfam" id="PF00076">
    <property type="entry name" value="RRM_1"/>
    <property type="match status" value="2"/>
</dbReference>
<evidence type="ECO:0000313" key="6">
    <source>
        <dbReference type="Proteomes" id="UP000179807"/>
    </source>
</evidence>
<evidence type="ECO:0000256" key="2">
    <source>
        <dbReference type="ARBA" id="ARBA00022884"/>
    </source>
</evidence>
<proteinExistence type="predicted"/>
<dbReference type="RefSeq" id="XP_068347552.1">
    <property type="nucleotide sequence ID" value="XM_068512623.1"/>
</dbReference>
<evidence type="ECO:0000256" key="3">
    <source>
        <dbReference type="PROSITE-ProRule" id="PRU00176"/>
    </source>
</evidence>
<dbReference type="GeneID" id="94847327"/>
<name>A0A1J4J839_9EUKA</name>
<reference evidence="5" key="1">
    <citation type="submission" date="2016-10" db="EMBL/GenBank/DDBJ databases">
        <authorList>
            <person name="Benchimol M."/>
            <person name="Almeida L.G."/>
            <person name="Vasconcelos A.T."/>
            <person name="Perreira-Neves A."/>
            <person name="Rosa I.A."/>
            <person name="Tasca T."/>
            <person name="Bogo M.R."/>
            <person name="de Souza W."/>
        </authorList>
    </citation>
    <scope>NUCLEOTIDE SEQUENCE [LARGE SCALE GENOMIC DNA]</scope>
    <source>
        <strain evidence="5">K</strain>
    </source>
</reference>
<dbReference type="GO" id="GO:0003723">
    <property type="term" value="F:RNA binding"/>
    <property type="evidence" value="ECO:0007669"/>
    <property type="project" value="UniProtKB-UniRule"/>
</dbReference>
<dbReference type="InterPro" id="IPR035979">
    <property type="entry name" value="RBD_domain_sf"/>
</dbReference>
<feature type="domain" description="RRM" evidence="4">
    <location>
        <begin position="186"/>
        <end position="265"/>
    </location>
</feature>
<comment type="caution">
    <text evidence="5">The sequence shown here is derived from an EMBL/GenBank/DDBJ whole genome shotgun (WGS) entry which is preliminary data.</text>
</comment>
<dbReference type="EMBL" id="MLAK01001320">
    <property type="protein sequence ID" value="OHS94415.1"/>
    <property type="molecule type" value="Genomic_DNA"/>
</dbReference>
<feature type="domain" description="RRM" evidence="4">
    <location>
        <begin position="113"/>
        <end position="191"/>
    </location>
</feature>